<evidence type="ECO:0000256" key="1">
    <source>
        <dbReference type="SAM" id="Phobius"/>
    </source>
</evidence>
<dbReference type="AlphaFoldDB" id="A0A948RSP4"/>
<accession>A0A948RSP4</accession>
<feature type="transmembrane region" description="Helical" evidence="1">
    <location>
        <begin position="40"/>
        <end position="65"/>
    </location>
</feature>
<dbReference type="EMBL" id="JAHJDP010000002">
    <property type="protein sequence ID" value="MBU2689296.1"/>
    <property type="molecule type" value="Genomic_DNA"/>
</dbReference>
<organism evidence="2 3">
    <name type="scientific">Eiseniibacteriota bacterium</name>
    <dbReference type="NCBI Taxonomy" id="2212470"/>
    <lineage>
        <taxon>Bacteria</taxon>
        <taxon>Candidatus Eiseniibacteriota</taxon>
    </lineage>
</organism>
<feature type="transmembrane region" description="Helical" evidence="1">
    <location>
        <begin position="116"/>
        <end position="136"/>
    </location>
</feature>
<evidence type="ECO:0000313" key="2">
    <source>
        <dbReference type="EMBL" id="MBU2689296.1"/>
    </source>
</evidence>
<keyword evidence="1" id="KW-0812">Transmembrane</keyword>
<protein>
    <submittedName>
        <fullName evidence="2">Uncharacterized protein</fullName>
    </submittedName>
</protein>
<gene>
    <name evidence="2" type="ORF">KJ970_00070</name>
</gene>
<proteinExistence type="predicted"/>
<feature type="transmembrane region" description="Helical" evidence="1">
    <location>
        <begin position="6"/>
        <end position="28"/>
    </location>
</feature>
<name>A0A948RSP4_UNCEI</name>
<sequence length="141" mass="15081">MDAFYGQLANVSAILAGFSITFLALLLGHKEKGRILSASIAVTTAAAACLLVSALGWSLMGSFAAQTLVKGGPEALQESAETWRLGAHISLSRSFILGLFFLFSMLGLSGWLKNRYLGVFSILCTVFAAVGVWNVLRYMIN</sequence>
<keyword evidence="1" id="KW-0472">Membrane</keyword>
<comment type="caution">
    <text evidence="2">The sequence shown here is derived from an EMBL/GenBank/DDBJ whole genome shotgun (WGS) entry which is preliminary data.</text>
</comment>
<feature type="transmembrane region" description="Helical" evidence="1">
    <location>
        <begin position="85"/>
        <end position="104"/>
    </location>
</feature>
<reference evidence="2" key="1">
    <citation type="submission" date="2021-05" db="EMBL/GenBank/DDBJ databases">
        <title>Energy efficiency and biological interactions define the core microbiome of deep oligotrophic groundwater.</title>
        <authorList>
            <person name="Mehrshad M."/>
            <person name="Lopez-Fernandez M."/>
            <person name="Bell E."/>
            <person name="Bernier-Latmani R."/>
            <person name="Bertilsson S."/>
            <person name="Dopson M."/>
        </authorList>
    </citation>
    <scope>NUCLEOTIDE SEQUENCE</scope>
    <source>
        <strain evidence="2">Modern_marine.mb.64</strain>
    </source>
</reference>
<dbReference type="Proteomes" id="UP000777784">
    <property type="component" value="Unassembled WGS sequence"/>
</dbReference>
<evidence type="ECO:0000313" key="3">
    <source>
        <dbReference type="Proteomes" id="UP000777784"/>
    </source>
</evidence>
<keyword evidence="1" id="KW-1133">Transmembrane helix</keyword>